<dbReference type="InterPro" id="IPR047115">
    <property type="entry name" value="ARSB"/>
</dbReference>
<evidence type="ECO:0000256" key="7">
    <source>
        <dbReference type="SAM" id="SignalP"/>
    </source>
</evidence>
<keyword evidence="5" id="KW-0106">Calcium</keyword>
<evidence type="ECO:0000256" key="2">
    <source>
        <dbReference type="ARBA" id="ARBA00008779"/>
    </source>
</evidence>
<dbReference type="CDD" id="cd16029">
    <property type="entry name" value="4-S"/>
    <property type="match status" value="1"/>
</dbReference>
<dbReference type="AlphaFoldDB" id="A0AAV1JBQ7"/>
<feature type="domain" description="Sulfatase N-terminal" evidence="8">
    <location>
        <begin position="27"/>
        <end position="352"/>
    </location>
</feature>
<keyword evidence="4" id="KW-0378">Hydrolase</keyword>
<dbReference type="InterPro" id="IPR000917">
    <property type="entry name" value="Sulfatase_N"/>
</dbReference>
<dbReference type="Proteomes" id="UP001497472">
    <property type="component" value="Unassembled WGS sequence"/>
</dbReference>
<keyword evidence="7" id="KW-0732">Signal</keyword>
<dbReference type="EMBL" id="CAVLEF010000007">
    <property type="protein sequence ID" value="CAK1546050.1"/>
    <property type="molecule type" value="Genomic_DNA"/>
</dbReference>
<evidence type="ECO:0000313" key="10">
    <source>
        <dbReference type="Proteomes" id="UP001497472"/>
    </source>
</evidence>
<accession>A0AAV1JBQ7</accession>
<gene>
    <name evidence="9" type="ORF">LNINA_LOCUS5656</name>
</gene>
<feature type="chain" id="PRO_5043886357" description="Sulfatase N-terminal domain-containing protein" evidence="7">
    <location>
        <begin position="23"/>
        <end position="544"/>
    </location>
</feature>
<reference evidence="9 10" key="1">
    <citation type="submission" date="2023-11" db="EMBL/GenBank/DDBJ databases">
        <authorList>
            <person name="Okamura Y."/>
        </authorList>
    </citation>
    <scope>NUCLEOTIDE SEQUENCE [LARGE SCALE GENOMIC DNA]</scope>
</reference>
<dbReference type="InterPro" id="IPR024607">
    <property type="entry name" value="Sulfatase_CS"/>
</dbReference>
<dbReference type="PANTHER" id="PTHR10342:SF264">
    <property type="entry name" value="MIP05773P-RELATED"/>
    <property type="match status" value="1"/>
</dbReference>
<feature type="signal peptide" evidence="7">
    <location>
        <begin position="1"/>
        <end position="22"/>
    </location>
</feature>
<sequence length="544" mass="61279">MGGCFLIAILAVLSGLFILSDGHSNRPNIVVIVADDMGWDDVSFHGSQQVLTPNIDMLAYTGVAMERYYSHCVCTPSRSALMTGKFAYVTGMQGYPLTNGEDRGLSLNHKIMPQYFKDLGYATHLVGKWHLGSSRQHFLPTLRGFDSHFGHRGGFIDYYEYLLLENWNVGDVAGFDLYRNMTPDWDARGYVTDLYNEEAKSIIKWHDTAQPLFLMVTHNAPHGANEAARLQAPPETVRSMRYLMSPKRRIYSAMVKKLDDSVGDIVKSLHEKGILDNTILVFVSDNGGITSGRSINYASNYPLRGLKFTPFEGGIRVNGLVWSKNLTRANHLWKGYMHVVDWMPTLLTAAGAELPADIDGIDMWESFTTNAPSKRNVIFEIDDYSGFAAVIEGDFKLVTGNVTRSASNHQGKDLRGFTKDPPLYKKALKDSKVYSVIQEMNIPLTSNDINLRGNIKVECDITNDNNICYPNNDKVCLFNIKKDPCEMQDISSENPELAEKLRKLLKDEMKRMIPRTVPLFRDPRAMPNANNNYTWNIWADNIAS</sequence>
<dbReference type="Pfam" id="PF00884">
    <property type="entry name" value="Sulfatase"/>
    <property type="match status" value="1"/>
</dbReference>
<proteinExistence type="inferred from homology"/>
<evidence type="ECO:0000256" key="5">
    <source>
        <dbReference type="ARBA" id="ARBA00022837"/>
    </source>
</evidence>
<dbReference type="InterPro" id="IPR017850">
    <property type="entry name" value="Alkaline_phosphatase_core_sf"/>
</dbReference>
<keyword evidence="10" id="KW-1185">Reference proteome</keyword>
<organism evidence="9 10">
    <name type="scientific">Leptosia nina</name>
    <dbReference type="NCBI Taxonomy" id="320188"/>
    <lineage>
        <taxon>Eukaryota</taxon>
        <taxon>Metazoa</taxon>
        <taxon>Ecdysozoa</taxon>
        <taxon>Arthropoda</taxon>
        <taxon>Hexapoda</taxon>
        <taxon>Insecta</taxon>
        <taxon>Pterygota</taxon>
        <taxon>Neoptera</taxon>
        <taxon>Endopterygota</taxon>
        <taxon>Lepidoptera</taxon>
        <taxon>Glossata</taxon>
        <taxon>Ditrysia</taxon>
        <taxon>Papilionoidea</taxon>
        <taxon>Pieridae</taxon>
        <taxon>Pierinae</taxon>
        <taxon>Leptosia</taxon>
    </lineage>
</organism>
<keyword evidence="3" id="KW-0479">Metal-binding</keyword>
<evidence type="ECO:0000256" key="4">
    <source>
        <dbReference type="ARBA" id="ARBA00022801"/>
    </source>
</evidence>
<dbReference type="PANTHER" id="PTHR10342">
    <property type="entry name" value="ARYLSULFATASE"/>
    <property type="match status" value="1"/>
</dbReference>
<comment type="caution">
    <text evidence="9">The sequence shown here is derived from an EMBL/GenBank/DDBJ whole genome shotgun (WGS) entry which is preliminary data.</text>
</comment>
<protein>
    <recommendedName>
        <fullName evidence="8">Sulfatase N-terminal domain-containing protein</fullName>
    </recommendedName>
</protein>
<keyword evidence="6" id="KW-0325">Glycoprotein</keyword>
<dbReference type="PROSITE" id="PS00149">
    <property type="entry name" value="SULFATASE_2"/>
    <property type="match status" value="1"/>
</dbReference>
<evidence type="ECO:0000256" key="3">
    <source>
        <dbReference type="ARBA" id="ARBA00022723"/>
    </source>
</evidence>
<dbReference type="Gene3D" id="3.30.1120.10">
    <property type="match status" value="1"/>
</dbReference>
<dbReference type="SUPFAM" id="SSF53649">
    <property type="entry name" value="Alkaline phosphatase-like"/>
    <property type="match status" value="1"/>
</dbReference>
<name>A0AAV1JBQ7_9NEOP</name>
<evidence type="ECO:0000313" key="9">
    <source>
        <dbReference type="EMBL" id="CAK1546050.1"/>
    </source>
</evidence>
<evidence type="ECO:0000256" key="1">
    <source>
        <dbReference type="ARBA" id="ARBA00001913"/>
    </source>
</evidence>
<dbReference type="Gene3D" id="3.40.720.10">
    <property type="entry name" value="Alkaline Phosphatase, subunit A"/>
    <property type="match status" value="1"/>
</dbReference>
<evidence type="ECO:0000256" key="6">
    <source>
        <dbReference type="ARBA" id="ARBA00023180"/>
    </source>
</evidence>
<evidence type="ECO:0000259" key="8">
    <source>
        <dbReference type="Pfam" id="PF00884"/>
    </source>
</evidence>
<dbReference type="GO" id="GO:0008484">
    <property type="term" value="F:sulfuric ester hydrolase activity"/>
    <property type="evidence" value="ECO:0007669"/>
    <property type="project" value="InterPro"/>
</dbReference>
<comment type="similarity">
    <text evidence="2">Belongs to the sulfatase family.</text>
</comment>
<dbReference type="GO" id="GO:0046872">
    <property type="term" value="F:metal ion binding"/>
    <property type="evidence" value="ECO:0007669"/>
    <property type="project" value="UniProtKB-KW"/>
</dbReference>
<comment type="cofactor">
    <cofactor evidence="1">
        <name>Ca(2+)</name>
        <dbReference type="ChEBI" id="CHEBI:29108"/>
    </cofactor>
</comment>